<name>A0A0A0IG70_CLOBO</name>
<keyword evidence="1" id="KW-0378">Hydrolase</keyword>
<dbReference type="Pfam" id="PF10926">
    <property type="entry name" value="DUF2800"/>
    <property type="match status" value="1"/>
</dbReference>
<comment type="caution">
    <text evidence="2">The sequence shown here is derived from an EMBL/GenBank/DDBJ whole genome shotgun (WGS) entry which is preliminary data.</text>
</comment>
<dbReference type="AlphaFoldDB" id="A0A0A0IG70"/>
<dbReference type="GO" id="GO:0016787">
    <property type="term" value="F:hydrolase activity"/>
    <property type="evidence" value="ECO:0007669"/>
    <property type="project" value="UniProtKB-KW"/>
</dbReference>
<protein>
    <submittedName>
        <fullName evidence="2">Nuclease</fullName>
    </submittedName>
</protein>
<organism evidence="2 3">
    <name type="scientific">Clostridium botulinum C/D str. DC5</name>
    <dbReference type="NCBI Taxonomy" id="1443128"/>
    <lineage>
        <taxon>Bacteria</taxon>
        <taxon>Bacillati</taxon>
        <taxon>Bacillota</taxon>
        <taxon>Clostridia</taxon>
        <taxon>Eubacteriales</taxon>
        <taxon>Clostridiaceae</taxon>
        <taxon>Clostridium</taxon>
    </lineage>
</organism>
<dbReference type="InterPro" id="IPR011604">
    <property type="entry name" value="PDDEXK-like_dom_sf"/>
</dbReference>
<gene>
    <name evidence="2" type="ORF">Z955_06965</name>
</gene>
<proteinExistence type="predicted"/>
<dbReference type="Proteomes" id="UP000030014">
    <property type="component" value="Unassembled WGS sequence"/>
</dbReference>
<evidence type="ECO:0000313" key="3">
    <source>
        <dbReference type="Proteomes" id="UP000030014"/>
    </source>
</evidence>
<sequence>MTEHALLSASSSHRWLCCTPSAKLEESFENKSSVFAEEGTAAHALAEYKLNKYLGGKVKKPKSEFDEKELEYYTDIYFDYSCELIAESKARSKDPIILVEQKLDFSNYVPKGFGTGDLVIVADGILDIMDLKYGKGVEVCAANNPQMKLYAIGALNLFYSLYDIEKVRMTICQPRLDNISTFEITVEDLIKWAEEVVKPKAELAIKGEGEFCAGEHCRFCRARFNCRARAEENMKMAQYDFKKGPFLTDDEITEILSSIDEFQKWASDIQVYALDKAINENKKWDGFKLVEGRSSRKYSDEESVSKTLIDAGFKEDDIYSKNLLGITAMEKAIGKNKFKELLKDLVYKPQGKLTLVVESDKRPEIKNTAEADFKN</sequence>
<accession>A0A0A0IG70</accession>
<evidence type="ECO:0000256" key="1">
    <source>
        <dbReference type="ARBA" id="ARBA00022801"/>
    </source>
</evidence>
<reference evidence="2 3" key="1">
    <citation type="submission" date="2014-01" db="EMBL/GenBank/DDBJ databases">
        <title>Plasmidome dynamics in the species complex Clostridium novyi sensu lato converts strains of independent lineages into distinctly different pathogens.</title>
        <authorList>
            <person name="Skarin H."/>
            <person name="Segerman B."/>
        </authorList>
    </citation>
    <scope>NUCLEOTIDE SEQUENCE [LARGE SCALE GENOMIC DNA]</scope>
    <source>
        <strain evidence="2 3">DC5</strain>
    </source>
</reference>
<dbReference type="RefSeq" id="WP_039259440.1">
    <property type="nucleotide sequence ID" value="NZ_JDRY01000033.1"/>
</dbReference>
<dbReference type="EMBL" id="JDRY01000033">
    <property type="protein sequence ID" value="KGM99558.1"/>
    <property type="molecule type" value="Genomic_DNA"/>
</dbReference>
<dbReference type="Gene3D" id="3.90.320.10">
    <property type="match status" value="1"/>
</dbReference>
<dbReference type="InterPro" id="IPR021229">
    <property type="entry name" value="DUF2800"/>
</dbReference>
<evidence type="ECO:0000313" key="2">
    <source>
        <dbReference type="EMBL" id="KGM99558.1"/>
    </source>
</evidence>